<dbReference type="SUPFAM" id="SSF47203">
    <property type="entry name" value="Acyl-CoA dehydrogenase C-terminal domain-like"/>
    <property type="match status" value="1"/>
</dbReference>
<dbReference type="InterPro" id="IPR036250">
    <property type="entry name" value="AcylCo_DH-like_C"/>
</dbReference>
<dbReference type="RefSeq" id="WP_074825020.1">
    <property type="nucleotide sequence ID" value="NZ_FNTI01000001.1"/>
</dbReference>
<dbReference type="InterPro" id="IPR006089">
    <property type="entry name" value="Acyl-CoA_DH_CS"/>
</dbReference>
<dbReference type="EMBL" id="FNTI01000001">
    <property type="protein sequence ID" value="SED77964.1"/>
    <property type="molecule type" value="Genomic_DNA"/>
</dbReference>
<keyword evidence="4 6" id="KW-0274">FAD</keyword>
<evidence type="ECO:0000256" key="6">
    <source>
        <dbReference type="RuleBase" id="RU362125"/>
    </source>
</evidence>
<evidence type="ECO:0000256" key="5">
    <source>
        <dbReference type="ARBA" id="ARBA00023002"/>
    </source>
</evidence>
<dbReference type="Pfam" id="PF00441">
    <property type="entry name" value="Acyl-CoA_dh_1"/>
    <property type="match status" value="1"/>
</dbReference>
<accession>A0A1M7D1X3</accession>
<dbReference type="PIRSF" id="PIRSF016578">
    <property type="entry name" value="HsaA"/>
    <property type="match status" value="1"/>
</dbReference>
<evidence type="ECO:0000256" key="4">
    <source>
        <dbReference type="ARBA" id="ARBA00022827"/>
    </source>
</evidence>
<dbReference type="InterPro" id="IPR037069">
    <property type="entry name" value="AcylCoA_DH/ox_N_sf"/>
</dbReference>
<dbReference type="Proteomes" id="UP000183208">
    <property type="component" value="Unassembled WGS sequence"/>
</dbReference>
<dbReference type="FunFam" id="1.20.140.10:FF:000001">
    <property type="entry name" value="Acyl-CoA dehydrogenase"/>
    <property type="match status" value="1"/>
</dbReference>
<evidence type="ECO:0000259" key="9">
    <source>
        <dbReference type="Pfam" id="PF02771"/>
    </source>
</evidence>
<comment type="cofactor">
    <cofactor evidence="1 6">
        <name>FAD</name>
        <dbReference type="ChEBI" id="CHEBI:57692"/>
    </cofactor>
</comment>
<dbReference type="Gene3D" id="1.20.140.10">
    <property type="entry name" value="Butyryl-CoA Dehydrogenase, subunit A, domain 3"/>
    <property type="match status" value="1"/>
</dbReference>
<sequence>MPLFNAFGFTDEQKLMRQSLLALAEQHLPVEKIRQLDRDAGWPTEAYQALAKGGWLGLPYPEEYGGLGGSYKDMAILLETLSYHYACLGTTYMTSAIYAGLQLLYNGSEHLKQTYMVPMIKGDIYIAFALTEPQTGSDAASIKTNAVRDGDDYVIRGQKWFITSAHVADYIVLVVKTDPSAKPAHDGFSMFLVDAKAKGVSIRPIETMGRHTTHTNQIFFDEVRVPARNLIGEQNRGWKILMRGLNLERMAIAACGAGNAQKAIDIARDYATQRIQFDRPISKFQVISHKLADMRIKAEIARLVTYRTAEMMDAGYDTRMETAIAKVVATDNDFECAHIGMQVMGGAGFSMEHDMQRLFRDSRLGPIGGGSNEIQRNIIAKLMGL</sequence>
<reference evidence="10 11" key="1">
    <citation type="submission" date="2016-10" db="EMBL/GenBank/DDBJ databases">
        <authorList>
            <person name="de Groot N.N."/>
        </authorList>
    </citation>
    <scope>NUCLEOTIDE SEQUENCE [LARGE SCALE GENOMIC DNA]</scope>
    <source>
        <strain evidence="10 11">GAS522</strain>
    </source>
</reference>
<feature type="domain" description="Acyl-CoA oxidase/dehydrogenase middle" evidence="8">
    <location>
        <begin position="127"/>
        <end position="223"/>
    </location>
</feature>
<dbReference type="AlphaFoldDB" id="A0A1M7D1X3"/>
<organism evidence="10 11">
    <name type="scientific">Bradyrhizobium lablabi</name>
    <dbReference type="NCBI Taxonomy" id="722472"/>
    <lineage>
        <taxon>Bacteria</taxon>
        <taxon>Pseudomonadati</taxon>
        <taxon>Pseudomonadota</taxon>
        <taxon>Alphaproteobacteria</taxon>
        <taxon>Hyphomicrobiales</taxon>
        <taxon>Nitrobacteraceae</taxon>
        <taxon>Bradyrhizobium</taxon>
    </lineage>
</organism>
<gene>
    <name evidence="10" type="ORF">SAMN05444171_5131</name>
</gene>
<dbReference type="PANTHER" id="PTHR43884:SF12">
    <property type="entry name" value="ISOVALERYL-COA DEHYDROGENASE, MITOCHONDRIAL-RELATED"/>
    <property type="match status" value="1"/>
</dbReference>
<dbReference type="InterPro" id="IPR046373">
    <property type="entry name" value="Acyl-CoA_Oxase/DH_mid-dom_sf"/>
</dbReference>
<name>A0A1M7D1X3_9BRAD</name>
<keyword evidence="3 6" id="KW-0285">Flavoprotein</keyword>
<dbReference type="Gene3D" id="2.40.110.10">
    <property type="entry name" value="Butyryl-CoA Dehydrogenase, subunit A, domain 2"/>
    <property type="match status" value="1"/>
</dbReference>
<dbReference type="FunFam" id="2.40.110.10:FF:000002">
    <property type="entry name" value="Acyl-CoA dehydrogenase fadE12"/>
    <property type="match status" value="1"/>
</dbReference>
<feature type="domain" description="Acyl-CoA dehydrogenase/oxidase C-terminal" evidence="7">
    <location>
        <begin position="235"/>
        <end position="382"/>
    </location>
</feature>
<dbReference type="GO" id="GO:0050660">
    <property type="term" value="F:flavin adenine dinucleotide binding"/>
    <property type="evidence" value="ECO:0007669"/>
    <property type="project" value="InterPro"/>
</dbReference>
<proteinExistence type="inferred from homology"/>
<dbReference type="InterPro" id="IPR009100">
    <property type="entry name" value="AcylCoA_DH/oxidase_NM_dom_sf"/>
</dbReference>
<dbReference type="Pfam" id="PF02770">
    <property type="entry name" value="Acyl-CoA_dh_M"/>
    <property type="match status" value="1"/>
</dbReference>
<dbReference type="InterPro" id="IPR013786">
    <property type="entry name" value="AcylCoA_DH/ox_N"/>
</dbReference>
<evidence type="ECO:0000259" key="7">
    <source>
        <dbReference type="Pfam" id="PF00441"/>
    </source>
</evidence>
<feature type="domain" description="Acyl-CoA dehydrogenase/oxidase N-terminal" evidence="9">
    <location>
        <begin position="10"/>
        <end position="123"/>
    </location>
</feature>
<evidence type="ECO:0000256" key="3">
    <source>
        <dbReference type="ARBA" id="ARBA00022630"/>
    </source>
</evidence>
<dbReference type="SUPFAM" id="SSF56645">
    <property type="entry name" value="Acyl-CoA dehydrogenase NM domain-like"/>
    <property type="match status" value="1"/>
</dbReference>
<dbReference type="InterPro" id="IPR009075">
    <property type="entry name" value="AcylCo_DH/oxidase_C"/>
</dbReference>
<evidence type="ECO:0000313" key="10">
    <source>
        <dbReference type="EMBL" id="SED77964.1"/>
    </source>
</evidence>
<evidence type="ECO:0000259" key="8">
    <source>
        <dbReference type="Pfam" id="PF02770"/>
    </source>
</evidence>
<comment type="similarity">
    <text evidence="2 6">Belongs to the acyl-CoA dehydrogenase family.</text>
</comment>
<keyword evidence="5 6" id="KW-0560">Oxidoreductase</keyword>
<evidence type="ECO:0000256" key="1">
    <source>
        <dbReference type="ARBA" id="ARBA00001974"/>
    </source>
</evidence>
<evidence type="ECO:0000313" key="11">
    <source>
        <dbReference type="Proteomes" id="UP000183208"/>
    </source>
</evidence>
<dbReference type="InterPro" id="IPR006091">
    <property type="entry name" value="Acyl-CoA_Oxase/DH_mid-dom"/>
</dbReference>
<dbReference type="OrthoDB" id="9775090at2"/>
<dbReference type="GO" id="GO:0003995">
    <property type="term" value="F:acyl-CoA dehydrogenase activity"/>
    <property type="evidence" value="ECO:0007669"/>
    <property type="project" value="InterPro"/>
</dbReference>
<dbReference type="PANTHER" id="PTHR43884">
    <property type="entry name" value="ACYL-COA DEHYDROGENASE"/>
    <property type="match status" value="1"/>
</dbReference>
<dbReference type="Pfam" id="PF02771">
    <property type="entry name" value="Acyl-CoA_dh_N"/>
    <property type="match status" value="1"/>
</dbReference>
<dbReference type="Gene3D" id="1.10.540.10">
    <property type="entry name" value="Acyl-CoA dehydrogenase/oxidase, N-terminal domain"/>
    <property type="match status" value="1"/>
</dbReference>
<dbReference type="PROSITE" id="PS00073">
    <property type="entry name" value="ACYL_COA_DH_2"/>
    <property type="match status" value="1"/>
</dbReference>
<evidence type="ECO:0000256" key="2">
    <source>
        <dbReference type="ARBA" id="ARBA00009347"/>
    </source>
</evidence>
<protein>
    <submittedName>
        <fullName evidence="10">Acyl-CoA dehydrogenase</fullName>
    </submittedName>
</protein>